<accession>A0ABQ3D093</accession>
<proteinExistence type="predicted"/>
<dbReference type="Pfam" id="PF10722">
    <property type="entry name" value="YbjN"/>
    <property type="match status" value="1"/>
</dbReference>
<sequence>MAATEQYFETTDIHPIDIVENLAESRDWDFDRVGEDQIALTVEGSWRSYTLTLAWSGFDETLRLVCTFEMEPPAEKMAELYEVLNLTNDRLWTGSFSMWNEERIMIYRYGLTLSGGAIALPDQIDQMMHNAVLACEKFYPAFQLVCWGDQSPAESMNVAISEAYGRA</sequence>
<evidence type="ECO:0000313" key="1">
    <source>
        <dbReference type="EMBL" id="GHA52297.1"/>
    </source>
</evidence>
<dbReference type="Proteomes" id="UP000634455">
    <property type="component" value="Unassembled WGS sequence"/>
</dbReference>
<name>A0ABQ3D093_9RHOB</name>
<gene>
    <name evidence="1" type="ORF">GCM10008927_17100</name>
</gene>
<dbReference type="EMBL" id="BMZF01000004">
    <property type="protein sequence ID" value="GHA52297.1"/>
    <property type="molecule type" value="Genomic_DNA"/>
</dbReference>
<dbReference type="CDD" id="cd17033">
    <property type="entry name" value="DR1245-like"/>
    <property type="match status" value="1"/>
</dbReference>
<evidence type="ECO:0000313" key="2">
    <source>
        <dbReference type="Proteomes" id="UP000634455"/>
    </source>
</evidence>
<keyword evidence="2" id="KW-1185">Reference proteome</keyword>
<evidence type="ECO:0008006" key="3">
    <source>
        <dbReference type="Google" id="ProtNLM"/>
    </source>
</evidence>
<protein>
    <recommendedName>
        <fullName evidence="3">Diacylglyceryl transferase</fullName>
    </recommendedName>
</protein>
<dbReference type="RefSeq" id="WP_189640301.1">
    <property type="nucleotide sequence ID" value="NZ_BMZF01000004.1"/>
</dbReference>
<organism evidence="1 2">
    <name type="scientific">Paramylibacter ulvae</name>
    <dbReference type="NCBI Taxonomy" id="1651968"/>
    <lineage>
        <taxon>Bacteria</taxon>
        <taxon>Pseudomonadati</taxon>
        <taxon>Pseudomonadota</taxon>
        <taxon>Alphaproteobacteria</taxon>
        <taxon>Rhodobacterales</taxon>
        <taxon>Paracoccaceae</taxon>
        <taxon>Paramylibacter</taxon>
    </lineage>
</organism>
<reference evidence="2" key="1">
    <citation type="journal article" date="2019" name="Int. J. Syst. Evol. Microbiol.">
        <title>The Global Catalogue of Microorganisms (GCM) 10K type strain sequencing project: providing services to taxonomists for standard genome sequencing and annotation.</title>
        <authorList>
            <consortium name="The Broad Institute Genomics Platform"/>
            <consortium name="The Broad Institute Genome Sequencing Center for Infectious Disease"/>
            <person name="Wu L."/>
            <person name="Ma J."/>
        </authorList>
    </citation>
    <scope>NUCLEOTIDE SEQUENCE [LARGE SCALE GENOMIC DNA]</scope>
    <source>
        <strain evidence="2">KCTC 32465</strain>
    </source>
</reference>
<dbReference type="InterPro" id="IPR019660">
    <property type="entry name" value="Put_sensory_transdc_reg_YbjN"/>
</dbReference>
<comment type="caution">
    <text evidence="1">The sequence shown here is derived from an EMBL/GenBank/DDBJ whole genome shotgun (WGS) entry which is preliminary data.</text>
</comment>